<organism evidence="1 2">
    <name type="scientific">Streptomyces chlorus</name>
    <dbReference type="NCBI Taxonomy" id="887452"/>
    <lineage>
        <taxon>Bacteria</taxon>
        <taxon>Bacillati</taxon>
        <taxon>Actinomycetota</taxon>
        <taxon>Actinomycetes</taxon>
        <taxon>Kitasatosporales</taxon>
        <taxon>Streptomycetaceae</taxon>
        <taxon>Streptomyces</taxon>
    </lineage>
</organism>
<gene>
    <name evidence="1" type="ORF">ACFPZI_32030</name>
</gene>
<protein>
    <submittedName>
        <fullName evidence="1">Uncharacterized protein</fullName>
    </submittedName>
</protein>
<keyword evidence="2" id="KW-1185">Reference proteome</keyword>
<name>A0ABW1E6V5_9ACTN</name>
<evidence type="ECO:0000313" key="2">
    <source>
        <dbReference type="Proteomes" id="UP001596180"/>
    </source>
</evidence>
<proteinExistence type="predicted"/>
<sequence>MPADEGLDPQQQDPVGTRQYSGILSQLVRRCGRHQVDDALGELLRHRRRVCL</sequence>
<evidence type="ECO:0000313" key="1">
    <source>
        <dbReference type="EMBL" id="MFC5856230.1"/>
    </source>
</evidence>
<accession>A0ABW1E6V5</accession>
<comment type="caution">
    <text evidence="1">The sequence shown here is derived from an EMBL/GenBank/DDBJ whole genome shotgun (WGS) entry which is preliminary data.</text>
</comment>
<dbReference type="EMBL" id="JBHSOA010000096">
    <property type="protein sequence ID" value="MFC5856230.1"/>
    <property type="molecule type" value="Genomic_DNA"/>
</dbReference>
<dbReference type="RefSeq" id="WP_381370620.1">
    <property type="nucleotide sequence ID" value="NZ_JBHSOA010000096.1"/>
</dbReference>
<reference evidence="2" key="1">
    <citation type="journal article" date="2019" name="Int. J. Syst. Evol. Microbiol.">
        <title>The Global Catalogue of Microorganisms (GCM) 10K type strain sequencing project: providing services to taxonomists for standard genome sequencing and annotation.</title>
        <authorList>
            <consortium name="The Broad Institute Genomics Platform"/>
            <consortium name="The Broad Institute Genome Sequencing Center for Infectious Disease"/>
            <person name="Wu L."/>
            <person name="Ma J."/>
        </authorList>
    </citation>
    <scope>NUCLEOTIDE SEQUENCE [LARGE SCALE GENOMIC DNA]</scope>
    <source>
        <strain evidence="2">JCM 10411</strain>
    </source>
</reference>
<dbReference type="Proteomes" id="UP001596180">
    <property type="component" value="Unassembled WGS sequence"/>
</dbReference>